<dbReference type="Proteomes" id="UP000198863">
    <property type="component" value="Unassembled WGS sequence"/>
</dbReference>
<reference evidence="4" key="1">
    <citation type="submission" date="2016-10" db="EMBL/GenBank/DDBJ databases">
        <authorList>
            <person name="Varghese N."/>
            <person name="Submissions S."/>
        </authorList>
    </citation>
    <scope>NUCLEOTIDE SEQUENCE [LARGE SCALE GENOMIC DNA]</scope>
    <source>
        <strain evidence="4">DSM 44526</strain>
    </source>
</reference>
<feature type="region of interest" description="Disordered" evidence="1">
    <location>
        <begin position="62"/>
        <end position="88"/>
    </location>
</feature>
<dbReference type="RefSeq" id="WP_242658465.1">
    <property type="nucleotide sequence ID" value="NZ_FNCF01000005.1"/>
</dbReference>
<feature type="compositionally biased region" description="Pro residues" evidence="1">
    <location>
        <begin position="158"/>
        <end position="168"/>
    </location>
</feature>
<dbReference type="InterPro" id="IPR005561">
    <property type="entry name" value="ANTAR"/>
</dbReference>
<dbReference type="InterPro" id="IPR011006">
    <property type="entry name" value="CheY-like_superfamily"/>
</dbReference>
<dbReference type="Pfam" id="PF03861">
    <property type="entry name" value="ANTAR"/>
    <property type="match status" value="1"/>
</dbReference>
<dbReference type="InterPro" id="IPR036388">
    <property type="entry name" value="WH-like_DNA-bd_sf"/>
</dbReference>
<protein>
    <submittedName>
        <fullName evidence="3">ANTAR domain-containing protein</fullName>
    </submittedName>
</protein>
<dbReference type="SUPFAM" id="SSF52172">
    <property type="entry name" value="CheY-like"/>
    <property type="match status" value="1"/>
</dbReference>
<dbReference type="SMART" id="SM01012">
    <property type="entry name" value="ANTAR"/>
    <property type="match status" value="1"/>
</dbReference>
<sequence length="194" mass="20459">MADTPVGALAPDDVVRTAAGDPAFVVTRTTRGWAVLTPAGSEHAADLVEAMVLADLIAEDLGASPEPGRDVRRAARGSAGDEPSGDPREAELAALHRQVAQLEHALATRVSTERAIGVLAVRGGTTPREAFEQLRREARAVGRPVHDLAREVLDGLGGPPPVPAPAAPPVVERSTRRRVERTRARHAVLVEGER</sequence>
<name>A0A1G7WE85_9ACTN</name>
<feature type="region of interest" description="Disordered" evidence="1">
    <location>
        <begin position="152"/>
        <end position="181"/>
    </location>
</feature>
<dbReference type="Gene3D" id="1.10.10.10">
    <property type="entry name" value="Winged helix-like DNA-binding domain superfamily/Winged helix DNA-binding domain"/>
    <property type="match status" value="1"/>
</dbReference>
<accession>A0A1G7WE85</accession>
<evidence type="ECO:0000313" key="3">
    <source>
        <dbReference type="EMBL" id="SDG70283.1"/>
    </source>
</evidence>
<gene>
    <name evidence="3" type="ORF">SAMN05660324_3299</name>
</gene>
<proteinExistence type="predicted"/>
<dbReference type="GO" id="GO:0003723">
    <property type="term" value="F:RNA binding"/>
    <property type="evidence" value="ECO:0007669"/>
    <property type="project" value="InterPro"/>
</dbReference>
<dbReference type="AlphaFoldDB" id="A0A1G7WE85"/>
<evidence type="ECO:0000256" key="1">
    <source>
        <dbReference type="SAM" id="MobiDB-lite"/>
    </source>
</evidence>
<evidence type="ECO:0000313" key="4">
    <source>
        <dbReference type="Proteomes" id="UP000198863"/>
    </source>
</evidence>
<dbReference type="EMBL" id="FNCF01000005">
    <property type="protein sequence ID" value="SDG70283.1"/>
    <property type="molecule type" value="Genomic_DNA"/>
</dbReference>
<feature type="domain" description="ANTAR" evidence="2">
    <location>
        <begin position="92"/>
        <end position="153"/>
    </location>
</feature>
<dbReference type="PROSITE" id="PS50921">
    <property type="entry name" value="ANTAR"/>
    <property type="match status" value="1"/>
</dbReference>
<organism evidence="3 4">
    <name type="scientific">Klenkia brasiliensis</name>
    <dbReference type="NCBI Taxonomy" id="333142"/>
    <lineage>
        <taxon>Bacteria</taxon>
        <taxon>Bacillati</taxon>
        <taxon>Actinomycetota</taxon>
        <taxon>Actinomycetes</taxon>
        <taxon>Geodermatophilales</taxon>
        <taxon>Geodermatophilaceae</taxon>
        <taxon>Klenkia</taxon>
    </lineage>
</organism>
<evidence type="ECO:0000259" key="2">
    <source>
        <dbReference type="PROSITE" id="PS50921"/>
    </source>
</evidence>
<keyword evidence="4" id="KW-1185">Reference proteome</keyword>